<accession>A0A023BYV7</accession>
<evidence type="ECO:0000256" key="4">
    <source>
        <dbReference type="ARBA" id="ARBA00023163"/>
    </source>
</evidence>
<keyword evidence="7" id="KW-1185">Reference proteome</keyword>
<dbReference type="GO" id="GO:0003700">
    <property type="term" value="F:DNA-binding transcription factor activity"/>
    <property type="evidence" value="ECO:0007669"/>
    <property type="project" value="InterPro"/>
</dbReference>
<reference evidence="6 7" key="1">
    <citation type="submission" date="2014-04" db="EMBL/GenBank/DDBJ databases">
        <title>Aquimarina sp. 22II-S11-z7 Genome Sequencing.</title>
        <authorList>
            <person name="Lai Q."/>
        </authorList>
    </citation>
    <scope>NUCLEOTIDE SEQUENCE [LARGE SCALE GENOMIC DNA]</scope>
    <source>
        <strain evidence="6 7">22II-S11-z7</strain>
    </source>
</reference>
<dbReference type="InterPro" id="IPR036388">
    <property type="entry name" value="WH-like_DNA-bd_sf"/>
</dbReference>
<dbReference type="PRINTS" id="PR00039">
    <property type="entry name" value="HTHLYSR"/>
</dbReference>
<name>A0A023BYV7_9FLAO</name>
<evidence type="ECO:0000313" key="6">
    <source>
        <dbReference type="EMBL" id="EZH75272.1"/>
    </source>
</evidence>
<dbReference type="GO" id="GO:0032993">
    <property type="term" value="C:protein-DNA complex"/>
    <property type="evidence" value="ECO:0007669"/>
    <property type="project" value="TreeGrafter"/>
</dbReference>
<dbReference type="Pfam" id="PF03466">
    <property type="entry name" value="LysR_substrate"/>
    <property type="match status" value="1"/>
</dbReference>
<feature type="domain" description="HTH lysR-type" evidence="5">
    <location>
        <begin position="5"/>
        <end position="62"/>
    </location>
</feature>
<dbReference type="Pfam" id="PF00126">
    <property type="entry name" value="HTH_1"/>
    <property type="match status" value="1"/>
</dbReference>
<organism evidence="6 7">
    <name type="scientific">Aquimarina atlantica</name>
    <dbReference type="NCBI Taxonomy" id="1317122"/>
    <lineage>
        <taxon>Bacteria</taxon>
        <taxon>Pseudomonadati</taxon>
        <taxon>Bacteroidota</taxon>
        <taxon>Flavobacteriia</taxon>
        <taxon>Flavobacteriales</taxon>
        <taxon>Flavobacteriaceae</taxon>
        <taxon>Aquimarina</taxon>
    </lineage>
</organism>
<dbReference type="PANTHER" id="PTHR30346">
    <property type="entry name" value="TRANSCRIPTIONAL DUAL REGULATOR HCAR-RELATED"/>
    <property type="match status" value="1"/>
</dbReference>
<dbReference type="PROSITE" id="PS50931">
    <property type="entry name" value="HTH_LYSR"/>
    <property type="match status" value="1"/>
</dbReference>
<dbReference type="SUPFAM" id="SSF46785">
    <property type="entry name" value="Winged helix' DNA-binding domain"/>
    <property type="match status" value="1"/>
</dbReference>
<dbReference type="InterPro" id="IPR000847">
    <property type="entry name" value="LysR_HTH_N"/>
</dbReference>
<dbReference type="eggNOG" id="COG0583">
    <property type="taxonomic scope" value="Bacteria"/>
</dbReference>
<dbReference type="Gene3D" id="1.10.10.10">
    <property type="entry name" value="Winged helix-like DNA-binding domain superfamily/Winged helix DNA-binding domain"/>
    <property type="match status" value="1"/>
</dbReference>
<dbReference type="Proteomes" id="UP000023541">
    <property type="component" value="Unassembled WGS sequence"/>
</dbReference>
<evidence type="ECO:0000256" key="2">
    <source>
        <dbReference type="ARBA" id="ARBA00023015"/>
    </source>
</evidence>
<dbReference type="AlphaFoldDB" id="A0A023BYV7"/>
<evidence type="ECO:0000256" key="3">
    <source>
        <dbReference type="ARBA" id="ARBA00023125"/>
    </source>
</evidence>
<dbReference type="SUPFAM" id="SSF53850">
    <property type="entry name" value="Periplasmic binding protein-like II"/>
    <property type="match status" value="1"/>
</dbReference>
<evidence type="ECO:0000313" key="7">
    <source>
        <dbReference type="Proteomes" id="UP000023541"/>
    </source>
</evidence>
<dbReference type="InterPro" id="IPR005119">
    <property type="entry name" value="LysR_subst-bd"/>
</dbReference>
<comment type="caution">
    <text evidence="6">The sequence shown here is derived from an EMBL/GenBank/DDBJ whole genome shotgun (WGS) entry which is preliminary data.</text>
</comment>
<gene>
    <name evidence="6" type="ORF">ATO12_00410</name>
</gene>
<dbReference type="Gene3D" id="3.40.190.10">
    <property type="entry name" value="Periplasmic binding protein-like II"/>
    <property type="match status" value="2"/>
</dbReference>
<protein>
    <submittedName>
        <fullName evidence="6">Transcriptional regulator</fullName>
    </submittedName>
</protein>
<dbReference type="GO" id="GO:0003677">
    <property type="term" value="F:DNA binding"/>
    <property type="evidence" value="ECO:0007669"/>
    <property type="project" value="UniProtKB-KW"/>
</dbReference>
<dbReference type="STRING" id="1317122.ATO12_00410"/>
<dbReference type="PANTHER" id="PTHR30346:SF0">
    <property type="entry name" value="HCA OPERON TRANSCRIPTIONAL ACTIVATOR HCAR"/>
    <property type="match status" value="1"/>
</dbReference>
<evidence type="ECO:0000256" key="1">
    <source>
        <dbReference type="ARBA" id="ARBA00009437"/>
    </source>
</evidence>
<comment type="similarity">
    <text evidence="1">Belongs to the LysR transcriptional regulatory family.</text>
</comment>
<dbReference type="InterPro" id="IPR036390">
    <property type="entry name" value="WH_DNA-bd_sf"/>
</dbReference>
<evidence type="ECO:0000259" key="5">
    <source>
        <dbReference type="PROSITE" id="PS50931"/>
    </source>
</evidence>
<proteinExistence type="inferred from homology"/>
<keyword evidence="2" id="KW-0805">Transcription regulation</keyword>
<sequence>MSYQIELRHFTYFMAVAEELHFRKAADRLFISQPGLSRQIKQMEEIIGVVLFVRNKRKVTLTAAGVYLKKELDYIFNHIDFTIRQTRLIDQGSNGEIRIGFLGSAMQTVIPELLVMVNKELPNIQFSLEEMSNHLQVEAVEKDQLDLGFVRLARVPEGIQKKTVHTDSFSLVVPLEHRLTSKTFKSIAQVSEEHFILFSSDYSSLYYDKIMSICEDKGFTPKVTHKSVHAQTIFKLVESGLGVAIVPTSLQQGFDLGVKFLEIPKIPQKAILSVIWKKDNRNPALQQILKFL</sequence>
<keyword evidence="4" id="KW-0804">Transcription</keyword>
<dbReference type="FunFam" id="1.10.10.10:FF:000001">
    <property type="entry name" value="LysR family transcriptional regulator"/>
    <property type="match status" value="1"/>
</dbReference>
<dbReference type="EMBL" id="AQRA01000001">
    <property type="protein sequence ID" value="EZH75272.1"/>
    <property type="molecule type" value="Genomic_DNA"/>
</dbReference>
<dbReference type="OrthoDB" id="9803735at2"/>
<keyword evidence="3" id="KW-0238">DNA-binding</keyword>
<dbReference type="RefSeq" id="WP_034237618.1">
    <property type="nucleotide sequence ID" value="NZ_AQRA01000001.1"/>
</dbReference>